<sequence length="167" mass="18876">MLELDLQVASETAAPSEAQFRLWCEMGLRPRSADSELTIRLVDEAEGRELNHTWRHKDYATNVLSFPADVPDDMLDIPLLGDLVICVPVVNREAGEQNKAVDAHWAHMVIHGCLHLLGYDHIDDEEAEEMEALERTLLEELGYPDPYADDDSDTDVQHSDTLSKDHE</sequence>
<evidence type="ECO:0000256" key="8">
    <source>
        <dbReference type="HAMAP-Rule" id="MF_00009"/>
    </source>
</evidence>
<keyword evidence="4 8" id="KW-0479">Metal-binding</keyword>
<comment type="function">
    <text evidence="8">Single strand-specific metallo-endoribonuclease involved in late-stage 70S ribosome quality control and in maturation of the 3' terminus of the 16S rRNA.</text>
</comment>
<keyword evidence="2 8" id="KW-0690">Ribosome biogenesis</keyword>
<comment type="subcellular location">
    <subcellularLocation>
        <location evidence="8">Cytoplasm</location>
    </subcellularLocation>
</comment>
<feature type="binding site" evidence="8">
    <location>
        <position position="111"/>
    </location>
    <ligand>
        <name>Zn(2+)</name>
        <dbReference type="ChEBI" id="CHEBI:29105"/>
        <note>catalytic</note>
    </ligand>
</feature>
<dbReference type="Proteomes" id="UP000273854">
    <property type="component" value="Unassembled WGS sequence"/>
</dbReference>
<name>A0A3M5P0N1_PSEVI</name>
<dbReference type="HAMAP" id="MF_00009">
    <property type="entry name" value="Endoribonucl_YbeY"/>
    <property type="match status" value="1"/>
</dbReference>
<dbReference type="NCBIfam" id="TIGR00043">
    <property type="entry name" value="rRNA maturation RNase YbeY"/>
    <property type="match status" value="1"/>
</dbReference>
<gene>
    <name evidence="8" type="primary">ybeY</name>
    <name evidence="10" type="ORF">ALP40_03587</name>
</gene>
<reference evidence="10 11" key="1">
    <citation type="submission" date="2018-08" db="EMBL/GenBank/DDBJ databases">
        <title>Recombination of ecologically and evolutionarily significant loci maintains genetic cohesion in the Pseudomonas syringae species complex.</title>
        <authorList>
            <person name="Dillon M."/>
            <person name="Thakur S."/>
            <person name="Almeida R.N.D."/>
            <person name="Weir B.S."/>
            <person name="Guttman D.S."/>
        </authorList>
    </citation>
    <scope>NUCLEOTIDE SEQUENCE [LARGE SCALE GENOMIC DNA]</scope>
    <source>
        <strain evidence="10 11">ICMP 19473</strain>
    </source>
</reference>
<dbReference type="EMBL" id="RBTP01000066">
    <property type="protein sequence ID" value="RMT78188.1"/>
    <property type="molecule type" value="Genomic_DNA"/>
</dbReference>
<dbReference type="OrthoDB" id="9807740at2"/>
<evidence type="ECO:0000256" key="9">
    <source>
        <dbReference type="SAM" id="MobiDB-lite"/>
    </source>
</evidence>
<keyword evidence="6 8" id="KW-0378">Hydrolase</keyword>
<keyword evidence="3 8" id="KW-0540">Nuclease</keyword>
<comment type="caution">
    <text evidence="10">The sequence shown here is derived from an EMBL/GenBank/DDBJ whole genome shotgun (WGS) entry which is preliminary data.</text>
</comment>
<dbReference type="PROSITE" id="PS01306">
    <property type="entry name" value="UPF0054"/>
    <property type="match status" value="1"/>
</dbReference>
<keyword evidence="8" id="KW-0698">rRNA processing</keyword>
<evidence type="ECO:0000256" key="6">
    <source>
        <dbReference type="ARBA" id="ARBA00022801"/>
    </source>
</evidence>
<dbReference type="InterPro" id="IPR023091">
    <property type="entry name" value="MetalPrtase_cat_dom_sf_prd"/>
</dbReference>
<feature type="region of interest" description="Disordered" evidence="9">
    <location>
        <begin position="141"/>
        <end position="167"/>
    </location>
</feature>
<evidence type="ECO:0000313" key="10">
    <source>
        <dbReference type="EMBL" id="RMT78188.1"/>
    </source>
</evidence>
<feature type="binding site" evidence="8">
    <location>
        <position position="115"/>
    </location>
    <ligand>
        <name>Zn(2+)</name>
        <dbReference type="ChEBI" id="CHEBI:29105"/>
        <note>catalytic</note>
    </ligand>
</feature>
<evidence type="ECO:0000256" key="4">
    <source>
        <dbReference type="ARBA" id="ARBA00022723"/>
    </source>
</evidence>
<evidence type="ECO:0000256" key="3">
    <source>
        <dbReference type="ARBA" id="ARBA00022722"/>
    </source>
</evidence>
<dbReference type="GO" id="GO:0006364">
    <property type="term" value="P:rRNA processing"/>
    <property type="evidence" value="ECO:0007669"/>
    <property type="project" value="UniProtKB-UniRule"/>
</dbReference>
<dbReference type="InterPro" id="IPR002036">
    <property type="entry name" value="YbeY"/>
</dbReference>
<feature type="binding site" evidence="8">
    <location>
        <position position="121"/>
    </location>
    <ligand>
        <name>Zn(2+)</name>
        <dbReference type="ChEBI" id="CHEBI:29105"/>
        <note>catalytic</note>
    </ligand>
</feature>
<evidence type="ECO:0000256" key="5">
    <source>
        <dbReference type="ARBA" id="ARBA00022759"/>
    </source>
</evidence>
<dbReference type="GO" id="GO:0004521">
    <property type="term" value="F:RNA endonuclease activity"/>
    <property type="evidence" value="ECO:0007669"/>
    <property type="project" value="UniProtKB-UniRule"/>
</dbReference>
<evidence type="ECO:0000256" key="1">
    <source>
        <dbReference type="ARBA" id="ARBA00010875"/>
    </source>
</evidence>
<keyword evidence="7 8" id="KW-0862">Zinc</keyword>
<evidence type="ECO:0000256" key="7">
    <source>
        <dbReference type="ARBA" id="ARBA00022833"/>
    </source>
</evidence>
<comment type="cofactor">
    <cofactor evidence="8">
        <name>Zn(2+)</name>
        <dbReference type="ChEBI" id="CHEBI:29105"/>
    </cofactor>
    <text evidence="8">Binds 1 zinc ion.</text>
</comment>
<dbReference type="PANTHER" id="PTHR46986">
    <property type="entry name" value="ENDORIBONUCLEASE YBEY, CHLOROPLASTIC"/>
    <property type="match status" value="1"/>
</dbReference>
<dbReference type="GO" id="GO:0005737">
    <property type="term" value="C:cytoplasm"/>
    <property type="evidence" value="ECO:0007669"/>
    <property type="project" value="UniProtKB-SubCell"/>
</dbReference>
<keyword evidence="5 8" id="KW-0255">Endonuclease</keyword>
<dbReference type="PANTHER" id="PTHR46986:SF1">
    <property type="entry name" value="ENDORIBONUCLEASE YBEY, CHLOROPLASTIC"/>
    <property type="match status" value="1"/>
</dbReference>
<dbReference type="SUPFAM" id="SSF55486">
    <property type="entry name" value="Metalloproteases ('zincins'), catalytic domain"/>
    <property type="match status" value="1"/>
</dbReference>
<dbReference type="GO" id="GO:0008270">
    <property type="term" value="F:zinc ion binding"/>
    <property type="evidence" value="ECO:0007669"/>
    <property type="project" value="UniProtKB-UniRule"/>
</dbReference>
<dbReference type="Gene3D" id="3.40.390.30">
    <property type="entry name" value="Metalloproteases ('zincins'), catalytic domain"/>
    <property type="match status" value="1"/>
</dbReference>
<evidence type="ECO:0000313" key="11">
    <source>
        <dbReference type="Proteomes" id="UP000273854"/>
    </source>
</evidence>
<evidence type="ECO:0000256" key="2">
    <source>
        <dbReference type="ARBA" id="ARBA00022517"/>
    </source>
</evidence>
<dbReference type="Pfam" id="PF02130">
    <property type="entry name" value="YbeY"/>
    <property type="match status" value="1"/>
</dbReference>
<proteinExistence type="inferred from homology"/>
<dbReference type="RefSeq" id="WP_122209963.1">
    <property type="nucleotide sequence ID" value="NZ_JAAMQQ010000003.1"/>
</dbReference>
<accession>A0A3M5P0N1</accession>
<keyword evidence="8" id="KW-0963">Cytoplasm</keyword>
<protein>
    <recommendedName>
        <fullName evidence="8">Endoribonuclease YbeY</fullName>
        <ecNumber evidence="8">3.1.-.-</ecNumber>
    </recommendedName>
</protein>
<dbReference type="GO" id="GO:0004222">
    <property type="term" value="F:metalloendopeptidase activity"/>
    <property type="evidence" value="ECO:0007669"/>
    <property type="project" value="InterPro"/>
</dbReference>
<dbReference type="EC" id="3.1.-.-" evidence="8"/>
<organism evidence="10 11">
    <name type="scientific">Pseudomonas viridiflava</name>
    <name type="common">Phytomonas viridiflava</name>
    <dbReference type="NCBI Taxonomy" id="33069"/>
    <lineage>
        <taxon>Bacteria</taxon>
        <taxon>Pseudomonadati</taxon>
        <taxon>Pseudomonadota</taxon>
        <taxon>Gammaproteobacteria</taxon>
        <taxon>Pseudomonadales</taxon>
        <taxon>Pseudomonadaceae</taxon>
        <taxon>Pseudomonas</taxon>
    </lineage>
</organism>
<comment type="similarity">
    <text evidence="1 8">Belongs to the endoribonuclease YbeY family.</text>
</comment>
<dbReference type="AlphaFoldDB" id="A0A3M5P0N1"/>
<feature type="compositionally biased region" description="Basic and acidic residues" evidence="9">
    <location>
        <begin position="155"/>
        <end position="167"/>
    </location>
</feature>
<dbReference type="InterPro" id="IPR020549">
    <property type="entry name" value="YbeY_CS"/>
</dbReference>